<organism evidence="3 4">
    <name type="scientific">Saitoella complicata (strain BCRC 22490 / CBS 7301 / JCM 7358 / NBRC 10748 / NRRL Y-17804)</name>
    <dbReference type="NCBI Taxonomy" id="698492"/>
    <lineage>
        <taxon>Eukaryota</taxon>
        <taxon>Fungi</taxon>
        <taxon>Dikarya</taxon>
        <taxon>Ascomycota</taxon>
        <taxon>Taphrinomycotina</taxon>
        <taxon>Taphrinomycotina incertae sedis</taxon>
        <taxon>Saitoella</taxon>
    </lineage>
</organism>
<reference evidence="3 4" key="1">
    <citation type="journal article" date="2011" name="J. Gen. Appl. Microbiol.">
        <title>Draft genome sequencing of the enigmatic yeast Saitoella complicata.</title>
        <authorList>
            <person name="Nishida H."/>
            <person name="Hamamoto M."/>
            <person name="Sugiyama J."/>
        </authorList>
    </citation>
    <scope>NUCLEOTIDE SEQUENCE [LARGE SCALE GENOMIC DNA]</scope>
    <source>
        <strain evidence="3 4">NRRL Y-17804</strain>
    </source>
</reference>
<sequence length="82" mass="9215">MDQSLPTIDRRRPRQLGGPRQYTHAGCYIYIYMYLIAGGVVTSHALIAAGALFACAQNPRDDVKPRGKTRNIVRREKRDVGL</sequence>
<accession>A0A0E9ND15</accession>
<dbReference type="AlphaFoldDB" id="A0A0E9ND15"/>
<proteinExistence type="predicted"/>
<reference evidence="3 4" key="2">
    <citation type="journal article" date="2014" name="J. Gen. Appl. Microbiol.">
        <title>The early diverging ascomycetous budding yeast Saitoella complicata has three histone deacetylases belonging to the Clr6, Hos2, and Rpd3 lineages.</title>
        <authorList>
            <person name="Nishida H."/>
            <person name="Matsumoto T."/>
            <person name="Kondo S."/>
            <person name="Hamamoto M."/>
            <person name="Yoshikawa H."/>
        </authorList>
    </citation>
    <scope>NUCLEOTIDE SEQUENCE [LARGE SCALE GENOMIC DNA]</scope>
    <source>
        <strain evidence="3 4">NRRL Y-17804</strain>
    </source>
</reference>
<evidence type="ECO:0000313" key="4">
    <source>
        <dbReference type="Proteomes" id="UP000033140"/>
    </source>
</evidence>
<name>A0A0E9ND15_SAICN</name>
<evidence type="ECO:0000256" key="1">
    <source>
        <dbReference type="SAM" id="MobiDB-lite"/>
    </source>
</evidence>
<reference evidence="3 4" key="3">
    <citation type="journal article" date="2015" name="Genome Announc.">
        <title>Draft Genome Sequence of the Archiascomycetous Yeast Saitoella complicata.</title>
        <authorList>
            <person name="Yamauchi K."/>
            <person name="Kondo S."/>
            <person name="Hamamoto M."/>
            <person name="Takahashi Y."/>
            <person name="Ogura Y."/>
            <person name="Hayashi T."/>
            <person name="Nishida H."/>
        </authorList>
    </citation>
    <scope>NUCLEOTIDE SEQUENCE [LARGE SCALE GENOMIC DNA]</scope>
    <source>
        <strain evidence="3 4">NRRL Y-17804</strain>
    </source>
</reference>
<gene>
    <name evidence="3" type="ORF">G7K_1928-t1</name>
</gene>
<keyword evidence="4" id="KW-1185">Reference proteome</keyword>
<feature type="transmembrane region" description="Helical" evidence="2">
    <location>
        <begin position="29"/>
        <end position="56"/>
    </location>
</feature>
<feature type="compositionally biased region" description="Basic and acidic residues" evidence="1">
    <location>
        <begin position="73"/>
        <end position="82"/>
    </location>
</feature>
<feature type="region of interest" description="Disordered" evidence="1">
    <location>
        <begin position="1"/>
        <end position="20"/>
    </location>
</feature>
<keyword evidence="2" id="KW-0812">Transmembrane</keyword>
<dbReference type="EMBL" id="BACD03000010">
    <property type="protein sequence ID" value="GAO47729.1"/>
    <property type="molecule type" value="Genomic_DNA"/>
</dbReference>
<keyword evidence="2" id="KW-1133">Transmembrane helix</keyword>
<evidence type="ECO:0000256" key="2">
    <source>
        <dbReference type="SAM" id="Phobius"/>
    </source>
</evidence>
<protein>
    <submittedName>
        <fullName evidence="3">Uncharacterized protein</fullName>
    </submittedName>
</protein>
<dbReference type="Proteomes" id="UP000033140">
    <property type="component" value="Unassembled WGS sequence"/>
</dbReference>
<evidence type="ECO:0000313" key="3">
    <source>
        <dbReference type="EMBL" id="GAO47729.1"/>
    </source>
</evidence>
<keyword evidence="2" id="KW-0472">Membrane</keyword>
<feature type="region of interest" description="Disordered" evidence="1">
    <location>
        <begin position="60"/>
        <end position="82"/>
    </location>
</feature>
<comment type="caution">
    <text evidence="3">The sequence shown here is derived from an EMBL/GenBank/DDBJ whole genome shotgun (WGS) entry which is preliminary data.</text>
</comment>